<dbReference type="GeneID" id="91081847"/>
<dbReference type="CDD" id="cd14446">
    <property type="entry name" value="bt3222_like"/>
    <property type="match status" value="1"/>
</dbReference>
<dbReference type="Proteomes" id="UP000254072">
    <property type="component" value="Unassembled WGS sequence"/>
</dbReference>
<sequence>MMKKHLTHLLTLLCLVCGLSSCSNDDTLSTVTNGDTQPDVEVSTVGQWIAHGGNTTRSVSAEADEPVLHFNNEEVYNRVTQELMKKSDLECMDYFKQIGFKGAFAQFIEADNELEKIFDNDDPVLLQRLISEYKDKYKDKFSFNSTDTFDITPNLPFDDEKLALVGNMHGMVVVGNKLIQPSSASTRAFPNGPIEPGFRASRGASITIKRKKYKSTMTLGRIVNGNSMAVEFKTTKKVLFWRKSVRATHTANLGYNGGPLIPVFCPAGAKVTILNINTQPFSPTYSAEIKDFKSSKCSGPGNATFKNIVLM</sequence>
<dbReference type="AlphaFoldDB" id="A0A379DWM5"/>
<dbReference type="PROSITE" id="PS51257">
    <property type="entry name" value="PROKAR_LIPOPROTEIN"/>
    <property type="match status" value="1"/>
</dbReference>
<evidence type="ECO:0000256" key="1">
    <source>
        <dbReference type="SAM" id="SignalP"/>
    </source>
</evidence>
<protein>
    <recommendedName>
        <fullName evidence="4">DUF4848 domain-containing protein</fullName>
    </recommendedName>
</protein>
<dbReference type="Pfam" id="PF16140">
    <property type="entry name" value="DUF4848"/>
    <property type="match status" value="1"/>
</dbReference>
<accession>A0A379DWM5</accession>
<evidence type="ECO:0000313" key="3">
    <source>
        <dbReference type="Proteomes" id="UP000254072"/>
    </source>
</evidence>
<organism evidence="2 3">
    <name type="scientific">Prevotella disiens</name>
    <dbReference type="NCBI Taxonomy" id="28130"/>
    <lineage>
        <taxon>Bacteria</taxon>
        <taxon>Pseudomonadati</taxon>
        <taxon>Bacteroidota</taxon>
        <taxon>Bacteroidia</taxon>
        <taxon>Bacteroidales</taxon>
        <taxon>Prevotellaceae</taxon>
        <taxon>Prevotella</taxon>
    </lineage>
</organism>
<feature type="signal peptide" evidence="1">
    <location>
        <begin position="1"/>
        <end position="25"/>
    </location>
</feature>
<evidence type="ECO:0008006" key="4">
    <source>
        <dbReference type="Google" id="ProtNLM"/>
    </source>
</evidence>
<proteinExistence type="predicted"/>
<gene>
    <name evidence="2" type="ORF">NCTC11157_00602</name>
</gene>
<reference evidence="2 3" key="1">
    <citation type="submission" date="2018-06" db="EMBL/GenBank/DDBJ databases">
        <authorList>
            <consortium name="Pathogen Informatics"/>
            <person name="Doyle S."/>
        </authorList>
    </citation>
    <scope>NUCLEOTIDE SEQUENCE [LARGE SCALE GENOMIC DNA]</scope>
    <source>
        <strain evidence="2 3">NCTC11157</strain>
    </source>
</reference>
<keyword evidence="1" id="KW-0732">Signal</keyword>
<name>A0A379DWM5_9BACT</name>
<dbReference type="RefSeq" id="WP_004358229.1">
    <property type="nucleotide sequence ID" value="NZ_UGTL01000001.1"/>
</dbReference>
<evidence type="ECO:0000313" key="2">
    <source>
        <dbReference type="EMBL" id="SUB84883.1"/>
    </source>
</evidence>
<dbReference type="OrthoDB" id="1027279at2"/>
<dbReference type="EMBL" id="UGTL01000001">
    <property type="protein sequence ID" value="SUB84883.1"/>
    <property type="molecule type" value="Genomic_DNA"/>
</dbReference>
<feature type="chain" id="PRO_5016715089" description="DUF4848 domain-containing protein" evidence="1">
    <location>
        <begin position="26"/>
        <end position="311"/>
    </location>
</feature>
<dbReference type="InterPro" id="IPR032318">
    <property type="entry name" value="DUF4848"/>
</dbReference>